<gene>
    <name evidence="2" type="ORF">EVAR_40336_1</name>
</gene>
<protein>
    <submittedName>
        <fullName evidence="2">Mariner Mos1 transposase</fullName>
    </submittedName>
</protein>
<reference evidence="2 3" key="1">
    <citation type="journal article" date="2019" name="Commun. Biol.">
        <title>The bagworm genome reveals a unique fibroin gene that provides high tensile strength.</title>
        <authorList>
            <person name="Kono N."/>
            <person name="Nakamura H."/>
            <person name="Ohtoshi R."/>
            <person name="Tomita M."/>
            <person name="Numata K."/>
            <person name="Arakawa K."/>
        </authorList>
    </citation>
    <scope>NUCLEOTIDE SEQUENCE [LARGE SCALE GENOMIC DNA]</scope>
</reference>
<feature type="region of interest" description="Disordered" evidence="1">
    <location>
        <begin position="1"/>
        <end position="27"/>
    </location>
</feature>
<proteinExistence type="predicted"/>
<evidence type="ECO:0000313" key="2">
    <source>
        <dbReference type="EMBL" id="GBP72835.1"/>
    </source>
</evidence>
<accession>A0A4C1YES8</accession>
<feature type="compositionally biased region" description="Basic residues" evidence="1">
    <location>
        <begin position="12"/>
        <end position="22"/>
    </location>
</feature>
<comment type="caution">
    <text evidence="2">The sequence shown here is derived from an EMBL/GenBank/DDBJ whole genome shotgun (WGS) entry which is preliminary data.</text>
</comment>
<evidence type="ECO:0000313" key="3">
    <source>
        <dbReference type="Proteomes" id="UP000299102"/>
    </source>
</evidence>
<dbReference type="Proteomes" id="UP000299102">
    <property type="component" value="Unassembled WGS sequence"/>
</dbReference>
<dbReference type="Gene3D" id="1.10.10.10">
    <property type="entry name" value="Winged helix-like DNA-binding domain superfamily/Winged helix DNA-binding domain"/>
    <property type="match status" value="1"/>
</dbReference>
<sequence length="137" mass="15934">MDTRFRLESRHRGLAHAQRPRPARPGPSVYTMTIDMSLTLNSYKLTLRCSKIKLNSFEIIGSCREQAYNEAALNERTRRERFQKFKNGDFDAEHKDRSGRPKIYEDAELEEYSSRTQKGLALTLEVTQQAVSHRLKS</sequence>
<dbReference type="EMBL" id="BGZK01001157">
    <property type="protein sequence ID" value="GBP72835.1"/>
    <property type="molecule type" value="Genomic_DNA"/>
</dbReference>
<feature type="compositionally biased region" description="Basic and acidic residues" evidence="1">
    <location>
        <begin position="1"/>
        <end position="11"/>
    </location>
</feature>
<dbReference type="InterPro" id="IPR036388">
    <property type="entry name" value="WH-like_DNA-bd_sf"/>
</dbReference>
<dbReference type="OrthoDB" id="8056713at2759"/>
<organism evidence="2 3">
    <name type="scientific">Eumeta variegata</name>
    <name type="common">Bagworm moth</name>
    <name type="synonym">Eumeta japonica</name>
    <dbReference type="NCBI Taxonomy" id="151549"/>
    <lineage>
        <taxon>Eukaryota</taxon>
        <taxon>Metazoa</taxon>
        <taxon>Ecdysozoa</taxon>
        <taxon>Arthropoda</taxon>
        <taxon>Hexapoda</taxon>
        <taxon>Insecta</taxon>
        <taxon>Pterygota</taxon>
        <taxon>Neoptera</taxon>
        <taxon>Endopterygota</taxon>
        <taxon>Lepidoptera</taxon>
        <taxon>Glossata</taxon>
        <taxon>Ditrysia</taxon>
        <taxon>Tineoidea</taxon>
        <taxon>Psychidae</taxon>
        <taxon>Oiketicinae</taxon>
        <taxon>Eumeta</taxon>
    </lineage>
</organism>
<keyword evidence="3" id="KW-1185">Reference proteome</keyword>
<name>A0A4C1YES8_EUMVA</name>
<evidence type="ECO:0000256" key="1">
    <source>
        <dbReference type="SAM" id="MobiDB-lite"/>
    </source>
</evidence>
<dbReference type="AlphaFoldDB" id="A0A4C1YES8"/>